<proteinExistence type="predicted"/>
<dbReference type="AlphaFoldDB" id="A0A9P1GRU9"/>
<comment type="caution">
    <text evidence="2">The sequence shown here is derived from an EMBL/GenBank/DDBJ whole genome shotgun (WGS) entry which is preliminary data.</text>
</comment>
<feature type="region of interest" description="Disordered" evidence="1">
    <location>
        <begin position="721"/>
        <end position="740"/>
    </location>
</feature>
<gene>
    <name evidence="2" type="ORF">C1SCF055_LOCUS44360</name>
</gene>
<reference evidence="2" key="1">
    <citation type="submission" date="2022-10" db="EMBL/GenBank/DDBJ databases">
        <authorList>
            <person name="Chen Y."/>
            <person name="Dougan E. K."/>
            <person name="Chan C."/>
            <person name="Rhodes N."/>
            <person name="Thang M."/>
        </authorList>
    </citation>
    <scope>NUCLEOTIDE SEQUENCE</scope>
</reference>
<dbReference type="Proteomes" id="UP001152797">
    <property type="component" value="Unassembled WGS sequence"/>
</dbReference>
<feature type="non-terminal residue" evidence="2">
    <location>
        <position position="1"/>
    </location>
</feature>
<keyword evidence="4" id="KW-1185">Reference proteome</keyword>
<dbReference type="EMBL" id="CAMXCT010006778">
    <property type="protein sequence ID" value="CAI4019902.1"/>
    <property type="molecule type" value="Genomic_DNA"/>
</dbReference>
<evidence type="ECO:0000313" key="4">
    <source>
        <dbReference type="Proteomes" id="UP001152797"/>
    </source>
</evidence>
<dbReference type="EMBL" id="CAMXCT030006778">
    <property type="protein sequence ID" value="CAL4807214.1"/>
    <property type="molecule type" value="Genomic_DNA"/>
</dbReference>
<evidence type="ECO:0000313" key="2">
    <source>
        <dbReference type="EMBL" id="CAI4019902.1"/>
    </source>
</evidence>
<accession>A0A9P1GRU9</accession>
<feature type="non-terminal residue" evidence="2">
    <location>
        <position position="798"/>
    </location>
</feature>
<protein>
    <submittedName>
        <fullName evidence="2">Uncharacterized protein</fullName>
    </submittedName>
</protein>
<evidence type="ECO:0000256" key="1">
    <source>
        <dbReference type="SAM" id="MobiDB-lite"/>
    </source>
</evidence>
<dbReference type="EMBL" id="CAMXCT020006778">
    <property type="protein sequence ID" value="CAL1173277.1"/>
    <property type="molecule type" value="Genomic_DNA"/>
</dbReference>
<reference evidence="3 4" key="2">
    <citation type="submission" date="2024-05" db="EMBL/GenBank/DDBJ databases">
        <authorList>
            <person name="Chen Y."/>
            <person name="Shah S."/>
            <person name="Dougan E. K."/>
            <person name="Thang M."/>
            <person name="Chan C."/>
        </authorList>
    </citation>
    <scope>NUCLEOTIDE SEQUENCE [LARGE SCALE GENOMIC DNA]</scope>
</reference>
<organism evidence="2">
    <name type="scientific">Cladocopium goreaui</name>
    <dbReference type="NCBI Taxonomy" id="2562237"/>
    <lineage>
        <taxon>Eukaryota</taxon>
        <taxon>Sar</taxon>
        <taxon>Alveolata</taxon>
        <taxon>Dinophyceae</taxon>
        <taxon>Suessiales</taxon>
        <taxon>Symbiodiniaceae</taxon>
        <taxon>Cladocopium</taxon>
    </lineage>
</organism>
<name>A0A9P1GRU9_9DINO</name>
<dbReference type="OrthoDB" id="445666at2759"/>
<evidence type="ECO:0000313" key="3">
    <source>
        <dbReference type="EMBL" id="CAL4807214.1"/>
    </source>
</evidence>
<sequence length="798" mass="89839">KFEWGTGAEEKQVRPASLLSTSASAQRAVRKFYDELHELTEAGHSPIASRNVKPFHARLLASCTKDPITLSDVGNHITCLKGASNVQKRMDVLQKLQSLGLGEVRSGRRLPNNPDSARALDFYRHPWSPAIGAVLRDLSVPESLWPTKQDPPLQDDDARLPPMAGAGRRGRPVHEETPYTVTNSLVVELGFENKQAFLEHERQWASTLLPNKVLNIRFQWYDYKAGFKALLWCNSCTECQNKGGWKGYSVYTLATKKLERAYTPVEKHGETAHQGVDTVDQPDDAWLQRWGSNHRPRRPEGASPSQWVESDWRQLIRDLGTIDGLQDVTDCLKVAASSFDDPKHTIIVFCNPQLTATSLNMLENQTYVKLCGDGTFRLTDKEWIFLTLGALSKHCAPKASVFRTTFNPVLFALTNNESEQTYTFFFEAACQCALQFTNIRLPEVCGQYHADLHWGEDAAQKNVFPAAQKVADWAHFTGACTRSAVAKKHPAAGDEKFTAFRKGVWVTAKNHLSPAGRTLMPLIERAYDVHEHAGSVFFGMQRTLARYDRSVDKWNSTEDADVPPVPAETASLLARLCRAADSESLRSALVDLDLSLAPCHLDGAEASKFWRRQPLEGEHTASHTQGLYHFCHEFSVHGSCEHLQVAFLHLKLISLQAAEFPKRQRTANPWQADAWAEYFRSECVDVHMIISMGVADLKTVLQHVPAGVLFRLHTAASQRLEEDNARASMGDEEDNEEPMKDQARLMKICDKEEPMEDQAPWKISERRLFPDVVQRVDFLCARTCRGEQQGHLWAMLFP</sequence>